<dbReference type="PANTHER" id="PTHR45708:SF49">
    <property type="entry name" value="ENDOCHITINASE"/>
    <property type="match status" value="1"/>
</dbReference>
<dbReference type="Gene3D" id="3.20.20.80">
    <property type="entry name" value="Glycosidases"/>
    <property type="match status" value="1"/>
</dbReference>
<reference evidence="13" key="1">
    <citation type="journal article" date="2021" name="Open Biol.">
        <title>Shared evolutionary footprints suggest mitochondrial oxidative damage underlies multiple complex I losses in fungi.</title>
        <authorList>
            <person name="Schikora-Tamarit M.A."/>
            <person name="Marcet-Houben M."/>
            <person name="Nosek J."/>
            <person name="Gabaldon T."/>
        </authorList>
    </citation>
    <scope>NUCLEOTIDE SEQUENCE</scope>
    <source>
        <strain evidence="13">CBS6075</strain>
    </source>
</reference>
<dbReference type="Pfam" id="PF00704">
    <property type="entry name" value="Glyco_hydro_18"/>
    <property type="match status" value="1"/>
</dbReference>
<evidence type="ECO:0000256" key="11">
    <source>
        <dbReference type="SAM" id="SignalP"/>
    </source>
</evidence>
<dbReference type="Pfam" id="PF03427">
    <property type="entry name" value="CBM_19"/>
    <property type="match status" value="1"/>
</dbReference>
<dbReference type="GO" id="GO:0008843">
    <property type="term" value="F:endochitinase activity"/>
    <property type="evidence" value="ECO:0007669"/>
    <property type="project" value="UniProtKB-EC"/>
</dbReference>
<feature type="domain" description="GH18" evidence="12">
    <location>
        <begin position="28"/>
        <end position="314"/>
    </location>
</feature>
<dbReference type="CDD" id="cd02877">
    <property type="entry name" value="GH18_hevamine_XipI_class_III"/>
    <property type="match status" value="1"/>
</dbReference>
<comment type="caution">
    <text evidence="13">The sequence shown here is derived from an EMBL/GenBank/DDBJ whole genome shotgun (WGS) entry which is preliminary data.</text>
</comment>
<dbReference type="PROSITE" id="PS51910">
    <property type="entry name" value="GH18_2"/>
    <property type="match status" value="1"/>
</dbReference>
<dbReference type="RefSeq" id="XP_046059724.1">
    <property type="nucleotide sequence ID" value="XM_046207116.1"/>
</dbReference>
<evidence type="ECO:0000256" key="10">
    <source>
        <dbReference type="SAM" id="MobiDB-lite"/>
    </source>
</evidence>
<evidence type="ECO:0000313" key="14">
    <source>
        <dbReference type="Proteomes" id="UP000769157"/>
    </source>
</evidence>
<keyword evidence="4 9" id="KW-0378">Hydrolase</keyword>
<feature type="compositionally biased region" description="Low complexity" evidence="10">
    <location>
        <begin position="392"/>
        <end position="421"/>
    </location>
</feature>
<comment type="catalytic activity">
    <reaction evidence="1">
        <text>Random endo-hydrolysis of N-acetyl-beta-D-glucosaminide (1-&gt;4)-beta-linkages in chitin and chitodextrins.</text>
        <dbReference type="EC" id="3.2.1.14"/>
    </reaction>
</comment>
<dbReference type="GO" id="GO:0005576">
    <property type="term" value="C:extracellular region"/>
    <property type="evidence" value="ECO:0007669"/>
    <property type="project" value="TreeGrafter"/>
</dbReference>
<dbReference type="GeneID" id="70237851"/>
<dbReference type="Proteomes" id="UP000769157">
    <property type="component" value="Unassembled WGS sequence"/>
</dbReference>
<evidence type="ECO:0000256" key="5">
    <source>
        <dbReference type="ARBA" id="ARBA00023024"/>
    </source>
</evidence>
<keyword evidence="11" id="KW-0732">Signal</keyword>
<dbReference type="EMBL" id="JAEUBE010000378">
    <property type="protein sequence ID" value="KAH3662635.1"/>
    <property type="molecule type" value="Genomic_DNA"/>
</dbReference>
<feature type="chain" id="PRO_5040218973" description="chitinase" evidence="11">
    <location>
        <begin position="22"/>
        <end position="615"/>
    </location>
</feature>
<keyword evidence="8" id="KW-0624">Polysaccharide degradation</keyword>
<dbReference type="EC" id="3.2.1.14" evidence="2"/>
<keyword evidence="14" id="KW-1185">Reference proteome</keyword>
<feature type="signal peptide" evidence="11">
    <location>
        <begin position="1"/>
        <end position="21"/>
    </location>
</feature>
<evidence type="ECO:0000256" key="6">
    <source>
        <dbReference type="ARBA" id="ARBA00023277"/>
    </source>
</evidence>
<evidence type="ECO:0000259" key="12">
    <source>
        <dbReference type="PROSITE" id="PS51910"/>
    </source>
</evidence>
<dbReference type="InterPro" id="IPR050542">
    <property type="entry name" value="Glycosyl_Hydrlase18_Chitinase"/>
</dbReference>
<sequence length="615" mass="63759">MTSTFVLRHAVFALLVSCVWAFDASSQTNVALYWGQNSAGSQESLATYCQSDAADIYLLSFMTSFSNADTLPTLNFANACTSKFSDGLLDCDQIAEDIQTCQGLGKKVFLSLGGATGSYGFSSDSDAEGFATTLWNMFGGGSADERPFGDAIIDGFDFDIESGESTGYAALATKLREYYSQDSSKDYYISAAPQCVYPDSYTGDMLANADIDFAFIQFYNNNCDVDKQFNWDTWADFAQNTSPNKNIKLYLGLPGASSAASYGYVDVDTVKSALESLDATNLGGIMLWDASQGFSNEVDGKTYVEAMKDLLEETFSSISASSESSSTVSSSSAYSSASSTEASTVSSTEASSSTAESSTSATSSTESSTVSSSSATAASSTESVAASEAASSSIEATTSSTSSTSSTSTALSSTSSSSTATPQAPAVVSEQPAPTVVSEPTSTPVAASVPTPTSAASEPTQQAPEVTSSTSSTQTVPTFTATTLSTLTVGSSTSTSSTATASASAAFTDCSALSGKDKAACLNKNFDSGLYTGSADSCSIEGETACSSDGSFAICNFGKWVKMQCAAGTTCFAYVQNSDVDIGCNYQSQKSSFTKRDGYLDIFKRSPAHVHHGHN</sequence>
<dbReference type="OrthoDB" id="6020543at2759"/>
<dbReference type="InterPro" id="IPR001579">
    <property type="entry name" value="Glyco_hydro_18_chit_AS"/>
</dbReference>
<evidence type="ECO:0000256" key="8">
    <source>
        <dbReference type="ARBA" id="ARBA00023326"/>
    </source>
</evidence>
<gene>
    <name evidence="13" type="ORF">OGAPHI_005887</name>
</gene>
<feature type="compositionally biased region" description="Low complexity" evidence="10">
    <location>
        <begin position="440"/>
        <end position="457"/>
    </location>
</feature>
<dbReference type="InterPro" id="IPR017853">
    <property type="entry name" value="GH"/>
</dbReference>
<protein>
    <recommendedName>
        <fullName evidence="2">chitinase</fullName>
        <ecNumber evidence="2">3.2.1.14</ecNumber>
    </recommendedName>
</protein>
<dbReference type="PROSITE" id="PS01095">
    <property type="entry name" value="GH18_1"/>
    <property type="match status" value="1"/>
</dbReference>
<dbReference type="GO" id="GO:0008061">
    <property type="term" value="F:chitin binding"/>
    <property type="evidence" value="ECO:0007669"/>
    <property type="project" value="UniProtKB-KW"/>
</dbReference>
<proteinExistence type="predicted"/>
<evidence type="ECO:0000256" key="1">
    <source>
        <dbReference type="ARBA" id="ARBA00000822"/>
    </source>
</evidence>
<dbReference type="AlphaFoldDB" id="A0A9P8P020"/>
<evidence type="ECO:0000313" key="13">
    <source>
        <dbReference type="EMBL" id="KAH3662635.1"/>
    </source>
</evidence>
<keyword evidence="5" id="KW-0146">Chitin degradation</keyword>
<evidence type="ECO:0000256" key="9">
    <source>
        <dbReference type="RuleBase" id="RU000489"/>
    </source>
</evidence>
<keyword evidence="3" id="KW-0147">Chitin-binding</keyword>
<dbReference type="SUPFAM" id="SSF51445">
    <property type="entry name" value="(Trans)glycosidases"/>
    <property type="match status" value="1"/>
</dbReference>
<dbReference type="GO" id="GO:0000272">
    <property type="term" value="P:polysaccharide catabolic process"/>
    <property type="evidence" value="ECO:0007669"/>
    <property type="project" value="UniProtKB-KW"/>
</dbReference>
<dbReference type="InterPro" id="IPR045321">
    <property type="entry name" value="Cts1-like"/>
</dbReference>
<name>A0A9P8P020_9ASCO</name>
<reference evidence="13" key="2">
    <citation type="submission" date="2021-01" db="EMBL/GenBank/DDBJ databases">
        <authorList>
            <person name="Schikora-Tamarit M.A."/>
        </authorList>
    </citation>
    <scope>NUCLEOTIDE SEQUENCE</scope>
    <source>
        <strain evidence="13">CBS6075</strain>
    </source>
</reference>
<feature type="region of interest" description="Disordered" evidence="10">
    <location>
        <begin position="322"/>
        <end position="380"/>
    </location>
</feature>
<keyword evidence="7 9" id="KW-0326">Glycosidase</keyword>
<feature type="region of interest" description="Disordered" evidence="10">
    <location>
        <begin position="392"/>
        <end position="475"/>
    </location>
</feature>
<dbReference type="InterPro" id="IPR005089">
    <property type="entry name" value="CBM19"/>
</dbReference>
<evidence type="ECO:0000256" key="4">
    <source>
        <dbReference type="ARBA" id="ARBA00022801"/>
    </source>
</evidence>
<accession>A0A9P8P020</accession>
<evidence type="ECO:0000256" key="3">
    <source>
        <dbReference type="ARBA" id="ARBA00022669"/>
    </source>
</evidence>
<dbReference type="GO" id="GO:0006032">
    <property type="term" value="P:chitin catabolic process"/>
    <property type="evidence" value="ECO:0007669"/>
    <property type="project" value="UniProtKB-KW"/>
</dbReference>
<keyword evidence="6" id="KW-0119">Carbohydrate metabolism</keyword>
<dbReference type="InterPro" id="IPR001223">
    <property type="entry name" value="Glyco_hydro18_cat"/>
</dbReference>
<evidence type="ECO:0000256" key="7">
    <source>
        <dbReference type="ARBA" id="ARBA00023295"/>
    </source>
</evidence>
<organism evidence="13 14">
    <name type="scientific">Ogataea philodendri</name>
    <dbReference type="NCBI Taxonomy" id="1378263"/>
    <lineage>
        <taxon>Eukaryota</taxon>
        <taxon>Fungi</taxon>
        <taxon>Dikarya</taxon>
        <taxon>Ascomycota</taxon>
        <taxon>Saccharomycotina</taxon>
        <taxon>Pichiomycetes</taxon>
        <taxon>Pichiales</taxon>
        <taxon>Pichiaceae</taxon>
        <taxon>Ogataea</taxon>
    </lineage>
</organism>
<dbReference type="PANTHER" id="PTHR45708">
    <property type="entry name" value="ENDOCHITINASE"/>
    <property type="match status" value="1"/>
</dbReference>
<evidence type="ECO:0000256" key="2">
    <source>
        <dbReference type="ARBA" id="ARBA00012729"/>
    </source>
</evidence>